<feature type="transmembrane region" description="Helical" evidence="5">
    <location>
        <begin position="203"/>
        <end position="229"/>
    </location>
</feature>
<dbReference type="PROSITE" id="PS50801">
    <property type="entry name" value="STAS"/>
    <property type="match status" value="1"/>
</dbReference>
<feature type="transmembrane region" description="Helical" evidence="5">
    <location>
        <begin position="282"/>
        <end position="299"/>
    </location>
</feature>
<name>A0AAU9AGP8_LYSEN</name>
<gene>
    <name evidence="7" type="ORF">LEN_0191</name>
</gene>
<evidence type="ECO:0000259" key="6">
    <source>
        <dbReference type="PROSITE" id="PS50801"/>
    </source>
</evidence>
<dbReference type="GO" id="GO:0055085">
    <property type="term" value="P:transmembrane transport"/>
    <property type="evidence" value="ECO:0007669"/>
    <property type="project" value="InterPro"/>
</dbReference>
<feature type="transmembrane region" description="Helical" evidence="5">
    <location>
        <begin position="95"/>
        <end position="117"/>
    </location>
</feature>
<dbReference type="SUPFAM" id="SSF52091">
    <property type="entry name" value="SpoIIaa-like"/>
    <property type="match status" value="1"/>
</dbReference>
<dbReference type="PANTHER" id="PTHR11814">
    <property type="entry name" value="SULFATE TRANSPORTER"/>
    <property type="match status" value="1"/>
</dbReference>
<dbReference type="InterPro" id="IPR036513">
    <property type="entry name" value="STAS_dom_sf"/>
</dbReference>
<evidence type="ECO:0000256" key="4">
    <source>
        <dbReference type="ARBA" id="ARBA00023136"/>
    </source>
</evidence>
<reference evidence="7 8" key="1">
    <citation type="journal article" date="2017" name="DNA Res.">
        <title>Complete genome sequence and expression profile of the commercial lytic enzyme producer Lysobacter enzymogenes M497-1.</title>
        <authorList>
            <person name="Takami H."/>
            <person name="Toyoda A."/>
            <person name="Uchiyama I."/>
            <person name="Itoh T."/>
            <person name="Takaki Y."/>
            <person name="Arai W."/>
            <person name="Nishi S."/>
            <person name="Kawai M."/>
            <person name="Shinya K."/>
            <person name="Ikeda H."/>
        </authorList>
    </citation>
    <scope>NUCLEOTIDE SEQUENCE [LARGE SCALE GENOMIC DNA]</scope>
    <source>
        <strain evidence="7 8">M497-1</strain>
    </source>
</reference>
<feature type="domain" description="STAS" evidence="6">
    <location>
        <begin position="430"/>
        <end position="544"/>
    </location>
</feature>
<dbReference type="GeneID" id="83062128"/>
<feature type="transmembrane region" description="Helical" evidence="5">
    <location>
        <begin position="375"/>
        <end position="405"/>
    </location>
</feature>
<keyword evidence="3 5" id="KW-1133">Transmembrane helix</keyword>
<dbReference type="InterPro" id="IPR011547">
    <property type="entry name" value="SLC26A/SulP_dom"/>
</dbReference>
<dbReference type="Proteomes" id="UP000218824">
    <property type="component" value="Chromosome"/>
</dbReference>
<feature type="transmembrane region" description="Helical" evidence="5">
    <location>
        <begin position="249"/>
        <end position="270"/>
    </location>
</feature>
<sequence>MSAPAPAADGSAKGGGRGADIVAGLAIAGLLLPEAVAYSALAGLPAHTGVFALFAGLLGYGLIGRSRFAIVSATSSSAAVLAAATVAAAGPDPAARAAIAAFLTLATGACFLAAAAARLGGLSQMIARPVLRGFTFGLACVIVLKQLPALLGVHARAADFAPLLLELPQRWREWQPASFAAGALALAALKFGERFPRLPASLLVIALGVAASGALAAHGVALTGTIALSPQLGAPGWPGPGQWLTCLELALALTLVLYAESYTAIRAYALKHGDAVEPNRDLFALGIANVLSGLLHGLPVGAGYSATSANEAAGARSRVAGLVAALAVLLMIAFALAWIERIPQPVLAAIVIHAVSKSLRPATFAPYLRWHRDRLVAFAAVATVLSLGILDGLLAAIAFSLLMLLRRLSRPRLSVLGRLPGSHDFVDLALHPQAAPVPGVLVLRPEQPLFFANAEPILALARQQVEAHADARRLVLSLEISPDLDSTSLEALSDFDGWLRARGVALTLARLKDGVRVLLERVQLPGQTASALEYWSVDDAVNADIAAAAEARGGPAADAAAPEMRR</sequence>
<dbReference type="CDD" id="cd07042">
    <property type="entry name" value="STAS_SulP_like_sulfate_transporter"/>
    <property type="match status" value="1"/>
</dbReference>
<organism evidence="7 8">
    <name type="scientific">Lysobacter enzymogenes</name>
    <dbReference type="NCBI Taxonomy" id="69"/>
    <lineage>
        <taxon>Bacteria</taxon>
        <taxon>Pseudomonadati</taxon>
        <taxon>Pseudomonadota</taxon>
        <taxon>Gammaproteobacteria</taxon>
        <taxon>Lysobacterales</taxon>
        <taxon>Lysobacteraceae</taxon>
        <taxon>Lysobacter</taxon>
    </lineage>
</organism>
<dbReference type="GO" id="GO:0016020">
    <property type="term" value="C:membrane"/>
    <property type="evidence" value="ECO:0007669"/>
    <property type="project" value="UniProtKB-SubCell"/>
</dbReference>
<dbReference type="Pfam" id="PF00916">
    <property type="entry name" value="Sulfate_transp"/>
    <property type="match status" value="1"/>
</dbReference>
<dbReference type="InterPro" id="IPR001902">
    <property type="entry name" value="SLC26A/SulP_fam"/>
</dbReference>
<keyword evidence="2 5" id="KW-0812">Transmembrane</keyword>
<evidence type="ECO:0000256" key="1">
    <source>
        <dbReference type="ARBA" id="ARBA00004141"/>
    </source>
</evidence>
<evidence type="ECO:0000256" key="2">
    <source>
        <dbReference type="ARBA" id="ARBA00022692"/>
    </source>
</evidence>
<feature type="transmembrane region" description="Helical" evidence="5">
    <location>
        <begin position="70"/>
        <end position="89"/>
    </location>
</feature>
<keyword evidence="4 5" id="KW-0472">Membrane</keyword>
<comment type="subcellular location">
    <subcellularLocation>
        <location evidence="1">Membrane</location>
        <topology evidence="1">Multi-pass membrane protein</topology>
    </subcellularLocation>
</comment>
<proteinExistence type="predicted"/>
<evidence type="ECO:0000256" key="5">
    <source>
        <dbReference type="SAM" id="Phobius"/>
    </source>
</evidence>
<dbReference type="KEGG" id="lem:LEN_0191"/>
<dbReference type="RefSeq" id="WP_096376289.1">
    <property type="nucleotide sequence ID" value="NZ_AP014940.1"/>
</dbReference>
<evidence type="ECO:0000256" key="3">
    <source>
        <dbReference type="ARBA" id="ARBA00022989"/>
    </source>
</evidence>
<dbReference type="Gene3D" id="3.30.750.24">
    <property type="entry name" value="STAS domain"/>
    <property type="match status" value="1"/>
</dbReference>
<protein>
    <submittedName>
        <fullName evidence="7">Inorganic anion transporter, sulfate permease family protein</fullName>
    </submittedName>
</protein>
<feature type="transmembrane region" description="Helical" evidence="5">
    <location>
        <begin position="319"/>
        <end position="339"/>
    </location>
</feature>
<dbReference type="AlphaFoldDB" id="A0AAU9AGP8"/>
<dbReference type="Pfam" id="PF01740">
    <property type="entry name" value="STAS"/>
    <property type="match status" value="1"/>
</dbReference>
<evidence type="ECO:0000313" key="8">
    <source>
        <dbReference type="Proteomes" id="UP000218824"/>
    </source>
</evidence>
<dbReference type="EMBL" id="AP014940">
    <property type="protein sequence ID" value="BAV95678.1"/>
    <property type="molecule type" value="Genomic_DNA"/>
</dbReference>
<evidence type="ECO:0000313" key="7">
    <source>
        <dbReference type="EMBL" id="BAV95678.1"/>
    </source>
</evidence>
<dbReference type="InterPro" id="IPR002645">
    <property type="entry name" value="STAS_dom"/>
</dbReference>
<feature type="transmembrane region" description="Helical" evidence="5">
    <location>
        <begin position="46"/>
        <end position="63"/>
    </location>
</feature>
<accession>A0AAU9AGP8</accession>